<dbReference type="Proteomes" id="UP001331936">
    <property type="component" value="Unassembled WGS sequence"/>
</dbReference>
<comment type="caution">
    <text evidence="3">The sequence shown here is derived from an EMBL/GenBank/DDBJ whole genome shotgun (WGS) entry which is preliminary data.</text>
</comment>
<proteinExistence type="inferred from homology"/>
<dbReference type="Pfam" id="PF08327">
    <property type="entry name" value="AHSA1"/>
    <property type="match status" value="1"/>
</dbReference>
<dbReference type="InterPro" id="IPR023393">
    <property type="entry name" value="START-like_dom_sf"/>
</dbReference>
<gene>
    <name evidence="3" type="ORF">Q8814_17870</name>
</gene>
<sequence length="168" mass="19044">MNIGSISRTYDGRVALRFERAFPHSPEQVWRVITDPEYLQVWFPATVDLELTPGTPLEFRTSDAQIRRLGLPEGHTTSGTILVVRPGHVLEYLWDSDVLHWELAPDGRGGCWLTLTHTTDDEDDALAHGAGWHAGFEVVEAQLEQRPVDWSPWDRAAELAEHYRSSSE</sequence>
<dbReference type="RefSeq" id="WP_330153347.1">
    <property type="nucleotide sequence ID" value="NZ_JAUZMZ010000110.1"/>
</dbReference>
<reference evidence="3 4" key="1">
    <citation type="submission" date="2023-08" db="EMBL/GenBank/DDBJ databases">
        <authorList>
            <person name="Girao M."/>
            <person name="Carvalho M.F."/>
        </authorList>
    </citation>
    <scope>NUCLEOTIDE SEQUENCE [LARGE SCALE GENOMIC DNA]</scope>
    <source>
        <strain evidence="3 4">CC-R104</strain>
    </source>
</reference>
<dbReference type="InterPro" id="IPR013538">
    <property type="entry name" value="ASHA1/2-like_C"/>
</dbReference>
<protein>
    <submittedName>
        <fullName evidence="3">SRPBCC family protein</fullName>
    </submittedName>
</protein>
<comment type="similarity">
    <text evidence="1">Belongs to the AHA1 family.</text>
</comment>
<evidence type="ECO:0000313" key="4">
    <source>
        <dbReference type="Proteomes" id="UP001331936"/>
    </source>
</evidence>
<evidence type="ECO:0000259" key="2">
    <source>
        <dbReference type="Pfam" id="PF08327"/>
    </source>
</evidence>
<dbReference type="SUPFAM" id="SSF55961">
    <property type="entry name" value="Bet v1-like"/>
    <property type="match status" value="1"/>
</dbReference>
<dbReference type="Gene3D" id="3.30.530.20">
    <property type="match status" value="1"/>
</dbReference>
<evidence type="ECO:0000313" key="3">
    <source>
        <dbReference type="EMBL" id="MEE2033958.1"/>
    </source>
</evidence>
<dbReference type="EMBL" id="JAUZMZ010000110">
    <property type="protein sequence ID" value="MEE2033958.1"/>
    <property type="molecule type" value="Genomic_DNA"/>
</dbReference>
<feature type="domain" description="Activator of Hsp90 ATPase homologue 1/2-like C-terminal" evidence="2">
    <location>
        <begin position="24"/>
        <end position="136"/>
    </location>
</feature>
<evidence type="ECO:0000256" key="1">
    <source>
        <dbReference type="ARBA" id="ARBA00006817"/>
    </source>
</evidence>
<organism evidence="3 4">
    <name type="scientific">Rhodococcus chondri</name>
    <dbReference type="NCBI Taxonomy" id="3065941"/>
    <lineage>
        <taxon>Bacteria</taxon>
        <taxon>Bacillati</taxon>
        <taxon>Actinomycetota</taxon>
        <taxon>Actinomycetes</taxon>
        <taxon>Mycobacteriales</taxon>
        <taxon>Nocardiaceae</taxon>
        <taxon>Rhodococcus</taxon>
    </lineage>
</organism>
<keyword evidence="4" id="KW-1185">Reference proteome</keyword>
<dbReference type="CDD" id="cd08899">
    <property type="entry name" value="SRPBCC_CalC_Aha1-like_6"/>
    <property type="match status" value="1"/>
</dbReference>
<accession>A0ABU7JVA1</accession>
<name>A0ABU7JVA1_9NOCA</name>